<feature type="domain" description="Baseplate J-like central" evidence="3">
    <location>
        <begin position="190"/>
        <end position="257"/>
    </location>
</feature>
<reference evidence="5 6" key="1">
    <citation type="submission" date="2017-11" db="EMBL/GenBank/DDBJ databases">
        <authorList>
            <person name="Han C.G."/>
        </authorList>
    </citation>
    <scope>NUCLEOTIDE SEQUENCE [LARGE SCALE GENOMIC DNA]</scope>
    <source>
        <strain evidence="5 6">A11</strain>
    </source>
</reference>
<proteinExistence type="inferred from homology"/>
<comment type="similarity">
    <text evidence="1">Belongs to the Mu gp47/PBSX XkdT family.</text>
</comment>
<evidence type="ECO:0000313" key="5">
    <source>
        <dbReference type="EMBL" id="PLL44183.1"/>
    </source>
</evidence>
<name>A0A2J4RLW5_9ENTR</name>
<dbReference type="Pfam" id="PF26078">
    <property type="entry name" value="Baseplate_J_M"/>
    <property type="match status" value="1"/>
</dbReference>
<evidence type="ECO:0000259" key="3">
    <source>
        <dbReference type="Pfam" id="PF26078"/>
    </source>
</evidence>
<feature type="domain" description="Baseplate protein J-like barrel" evidence="2">
    <location>
        <begin position="90"/>
        <end position="167"/>
    </location>
</feature>
<accession>A0A2J4RLW5</accession>
<dbReference type="InterPro" id="IPR058530">
    <property type="entry name" value="Baseplate_J-like_C"/>
</dbReference>
<dbReference type="Proteomes" id="UP000234505">
    <property type="component" value="Unassembled WGS sequence"/>
</dbReference>
<protein>
    <submittedName>
        <fullName evidence="5">Phage tail protein</fullName>
    </submittedName>
</protein>
<dbReference type="InterPro" id="IPR006949">
    <property type="entry name" value="Barrel_Baseplate_J-like"/>
</dbReference>
<evidence type="ECO:0000256" key="1">
    <source>
        <dbReference type="ARBA" id="ARBA00038087"/>
    </source>
</evidence>
<evidence type="ECO:0000259" key="4">
    <source>
        <dbReference type="Pfam" id="PF26079"/>
    </source>
</evidence>
<feature type="domain" description="Baseplate J-like C-terminal" evidence="4">
    <location>
        <begin position="267"/>
        <end position="351"/>
    </location>
</feature>
<dbReference type="EMBL" id="PIDS01000022">
    <property type="protein sequence ID" value="PLL44183.1"/>
    <property type="molecule type" value="Genomic_DNA"/>
</dbReference>
<dbReference type="PANTHER" id="PTHR37829">
    <property type="entry name" value="PHAGE-LIKE ELEMENT PBSX PROTEIN XKDT"/>
    <property type="match status" value="1"/>
</dbReference>
<reference evidence="5 6" key="2">
    <citation type="submission" date="2018-01" db="EMBL/GenBank/DDBJ databases">
        <title>Genomic study of Klebsiella pneumoniae.</title>
        <authorList>
            <person name="Yang Y."/>
            <person name="Bicalho R."/>
        </authorList>
    </citation>
    <scope>NUCLEOTIDE SEQUENCE [LARGE SCALE GENOMIC DNA]</scope>
    <source>
        <strain evidence="5 6">A11</strain>
    </source>
</reference>
<sequence>MPFITPTFDDIRSDILRDIKNLNTDADIGVDSDLYIRASAVASVATGIYQYQGWIVRQIFPDTADTEFLEWHARTRGLYRKSATTASGPLTVTGEPGATAAAGYSVTRGNLTYTTTAAVTLDSDGNGTVAASYSTAGAAGNTTAITTGTFTSTPTGFDSTVIIGIMSGGTDQESDTELLDRLLDIIRRAPAGGNKYDYRRWAMSVDGVTAAYVYPLRRGLGTVDVVITSADGLPSAEIIAATQAYIDDVRPVTAKNCLVLGPTIKTVDLDIQVSLDGVTIDVARENIISALTDYINKLPPGEPFIRSQAEMLISIVTGVVDRVIVSPTSNVFPDVSETVVEWIRVGNIEVSHYE</sequence>
<evidence type="ECO:0000313" key="6">
    <source>
        <dbReference type="Proteomes" id="UP000234505"/>
    </source>
</evidence>
<dbReference type="Pfam" id="PF04865">
    <property type="entry name" value="Baseplate_J"/>
    <property type="match status" value="1"/>
</dbReference>
<evidence type="ECO:0000259" key="2">
    <source>
        <dbReference type="Pfam" id="PF04865"/>
    </source>
</evidence>
<dbReference type="Pfam" id="PF26079">
    <property type="entry name" value="Baseplate_J_C"/>
    <property type="match status" value="1"/>
</dbReference>
<dbReference type="InterPro" id="IPR052399">
    <property type="entry name" value="Phage_Baseplate_Assmbl_Protein"/>
</dbReference>
<gene>
    <name evidence="5" type="ORF">CWN50_01655</name>
</gene>
<comment type="caution">
    <text evidence="5">The sequence shown here is derived from an EMBL/GenBank/DDBJ whole genome shotgun (WGS) entry which is preliminary data.</text>
</comment>
<dbReference type="AlphaFoldDB" id="A0A2J4RLW5"/>
<organism evidence="5 6">
    <name type="scientific">Klebsiella michiganensis</name>
    <dbReference type="NCBI Taxonomy" id="1134687"/>
    <lineage>
        <taxon>Bacteria</taxon>
        <taxon>Pseudomonadati</taxon>
        <taxon>Pseudomonadota</taxon>
        <taxon>Gammaproteobacteria</taxon>
        <taxon>Enterobacterales</taxon>
        <taxon>Enterobacteriaceae</taxon>
        <taxon>Klebsiella/Raoultella group</taxon>
        <taxon>Klebsiella</taxon>
    </lineage>
</organism>
<dbReference type="InterPro" id="IPR058531">
    <property type="entry name" value="Baseplate_J_M"/>
</dbReference>
<dbReference type="PANTHER" id="PTHR37829:SF3">
    <property type="entry name" value="PROTEIN JAYE-RELATED"/>
    <property type="match status" value="1"/>
</dbReference>